<dbReference type="EMBL" id="FOOG01000032">
    <property type="protein sequence ID" value="SFG28900.1"/>
    <property type="molecule type" value="Genomic_DNA"/>
</dbReference>
<dbReference type="OrthoDB" id="9920005at2"/>
<keyword evidence="1" id="KW-0812">Transmembrane</keyword>
<organism evidence="2 3">
    <name type="scientific">Halobacillus alkaliphilus</name>
    <dbReference type="NCBI Taxonomy" id="396056"/>
    <lineage>
        <taxon>Bacteria</taxon>
        <taxon>Bacillati</taxon>
        <taxon>Bacillota</taxon>
        <taxon>Bacilli</taxon>
        <taxon>Bacillales</taxon>
        <taxon>Bacillaceae</taxon>
        <taxon>Halobacillus</taxon>
    </lineage>
</organism>
<protein>
    <recommendedName>
        <fullName evidence="4">DUF4181 domain-containing protein</fullName>
    </recommendedName>
</protein>
<dbReference type="RefSeq" id="WP_089753168.1">
    <property type="nucleotide sequence ID" value="NZ_FOOG01000032.1"/>
</dbReference>
<accession>A0A1I2QLP8</accession>
<keyword evidence="1" id="KW-1133">Transmembrane helix</keyword>
<sequence>MEEKKKTELFYLSSAYGVVLMLLLASIKFLLVDDHIGNFLIVVSILCMGSIIRYFEKTLLLESKERRIIKAVFIGFIIVIGLGGFLILF</sequence>
<reference evidence="3" key="1">
    <citation type="submission" date="2016-10" db="EMBL/GenBank/DDBJ databases">
        <authorList>
            <person name="Varghese N."/>
            <person name="Submissions S."/>
        </authorList>
    </citation>
    <scope>NUCLEOTIDE SEQUENCE [LARGE SCALE GENOMIC DNA]</scope>
    <source>
        <strain evidence="3">FP5</strain>
    </source>
</reference>
<dbReference type="Proteomes" id="UP000198897">
    <property type="component" value="Unassembled WGS sequence"/>
</dbReference>
<proteinExistence type="predicted"/>
<dbReference type="AlphaFoldDB" id="A0A1I2QLP8"/>
<keyword evidence="1" id="KW-0472">Membrane</keyword>
<feature type="transmembrane region" description="Helical" evidence="1">
    <location>
        <begin position="68"/>
        <end position="88"/>
    </location>
</feature>
<evidence type="ECO:0000313" key="2">
    <source>
        <dbReference type="EMBL" id="SFG28900.1"/>
    </source>
</evidence>
<evidence type="ECO:0000313" key="3">
    <source>
        <dbReference type="Proteomes" id="UP000198897"/>
    </source>
</evidence>
<evidence type="ECO:0008006" key="4">
    <source>
        <dbReference type="Google" id="ProtNLM"/>
    </source>
</evidence>
<evidence type="ECO:0000256" key="1">
    <source>
        <dbReference type="SAM" id="Phobius"/>
    </source>
</evidence>
<gene>
    <name evidence="2" type="ORF">SAMN05216353_13237</name>
</gene>
<keyword evidence="3" id="KW-1185">Reference proteome</keyword>
<feature type="transmembrane region" description="Helical" evidence="1">
    <location>
        <begin position="9"/>
        <end position="30"/>
    </location>
</feature>
<name>A0A1I2QLP8_9BACI</name>
<feature type="transmembrane region" description="Helical" evidence="1">
    <location>
        <begin position="36"/>
        <end position="56"/>
    </location>
</feature>